<dbReference type="PANTHER" id="PTHR44169:SF6">
    <property type="entry name" value="NADPH-DEPENDENT 1-ACYLDIHYDROXYACETONE PHOSPHATE REDUCTASE"/>
    <property type="match status" value="1"/>
</dbReference>
<evidence type="ECO:0000256" key="1">
    <source>
        <dbReference type="ARBA" id="ARBA00006484"/>
    </source>
</evidence>
<protein>
    <submittedName>
        <fullName evidence="4">SDR family NAD(P)-dependent oxidoreductase</fullName>
    </submittedName>
</protein>
<dbReference type="PRINTS" id="PR00081">
    <property type="entry name" value="GDHRDH"/>
</dbReference>
<dbReference type="PRINTS" id="PR00080">
    <property type="entry name" value="SDRFAMILY"/>
</dbReference>
<dbReference type="PROSITE" id="PS00061">
    <property type="entry name" value="ADH_SHORT"/>
    <property type="match status" value="1"/>
</dbReference>
<dbReference type="PANTHER" id="PTHR44169">
    <property type="entry name" value="NADPH-DEPENDENT 1-ACYLDIHYDROXYACETONE PHOSPHATE REDUCTASE"/>
    <property type="match status" value="1"/>
</dbReference>
<dbReference type="InterPro" id="IPR020904">
    <property type="entry name" value="Sc_DH/Rdtase_CS"/>
</dbReference>
<organism evidence="4 5">
    <name type="scientific">Chelativorans salis</name>
    <dbReference type="NCBI Taxonomy" id="2978478"/>
    <lineage>
        <taxon>Bacteria</taxon>
        <taxon>Pseudomonadati</taxon>
        <taxon>Pseudomonadota</taxon>
        <taxon>Alphaproteobacteria</taxon>
        <taxon>Hyphomicrobiales</taxon>
        <taxon>Phyllobacteriaceae</taxon>
        <taxon>Chelativorans</taxon>
    </lineage>
</organism>
<evidence type="ECO:0000313" key="4">
    <source>
        <dbReference type="EMBL" id="MCT7376793.1"/>
    </source>
</evidence>
<evidence type="ECO:0000313" key="5">
    <source>
        <dbReference type="Proteomes" id="UP001320831"/>
    </source>
</evidence>
<comment type="caution">
    <text evidence="4">The sequence shown here is derived from an EMBL/GenBank/DDBJ whole genome shotgun (WGS) entry which is preliminary data.</text>
</comment>
<dbReference type="InterPro" id="IPR036291">
    <property type="entry name" value="NAD(P)-bd_dom_sf"/>
</dbReference>
<dbReference type="Proteomes" id="UP001320831">
    <property type="component" value="Unassembled WGS sequence"/>
</dbReference>
<dbReference type="RefSeq" id="WP_260904986.1">
    <property type="nucleotide sequence ID" value="NZ_JAOCZP010000005.1"/>
</dbReference>
<evidence type="ECO:0000256" key="2">
    <source>
        <dbReference type="ARBA" id="ARBA00023002"/>
    </source>
</evidence>
<dbReference type="InterPro" id="IPR002347">
    <property type="entry name" value="SDR_fam"/>
</dbReference>
<gene>
    <name evidence="4" type="ORF">N5A92_17310</name>
</gene>
<proteinExistence type="inferred from homology"/>
<sequence>MKITGNTVLFTGGSSGLGRALAHRFHDIGNEVIVTGRCTEKLHEAIAGRSRMTAYHLEFTDTAEVETFARRVTDDHPRLNLLFNNAGIMRREDVTIERDLSDAEETIEVNLFGPIRVTNALISHLTRQADAAIVNISSGHAFVPLIATPTYSATKAALHSYTVSLREQLKGMVEVIELVPPALRTELMPYQSLRADCMHVDEFVEEAIRLFRRQPTPPEILVERVRFLREAEAENRFKRALAAVTLAEVEQLY</sequence>
<comment type="similarity">
    <text evidence="1 3">Belongs to the short-chain dehydrogenases/reductases (SDR) family.</text>
</comment>
<reference evidence="4 5" key="1">
    <citation type="submission" date="2022-09" db="EMBL/GenBank/DDBJ databases">
        <title>Chelativorans salina sp. nov., a novel slightly halophilic bacterium isolated from a saline lake sediment enrichment.</title>
        <authorList>
            <person name="Gao L."/>
            <person name="Fang B.-Z."/>
            <person name="Li W.-J."/>
        </authorList>
    </citation>
    <scope>NUCLEOTIDE SEQUENCE [LARGE SCALE GENOMIC DNA]</scope>
    <source>
        <strain evidence="4 5">EGI FJ00035</strain>
    </source>
</reference>
<dbReference type="Gene3D" id="3.40.50.720">
    <property type="entry name" value="NAD(P)-binding Rossmann-like Domain"/>
    <property type="match status" value="1"/>
</dbReference>
<name>A0ABT2LQG4_9HYPH</name>
<keyword evidence="2" id="KW-0560">Oxidoreductase</keyword>
<accession>A0ABT2LQG4</accession>
<keyword evidence="5" id="KW-1185">Reference proteome</keyword>
<dbReference type="Pfam" id="PF00106">
    <property type="entry name" value="adh_short"/>
    <property type="match status" value="1"/>
</dbReference>
<dbReference type="EMBL" id="JAOCZP010000005">
    <property type="protein sequence ID" value="MCT7376793.1"/>
    <property type="molecule type" value="Genomic_DNA"/>
</dbReference>
<dbReference type="SUPFAM" id="SSF51735">
    <property type="entry name" value="NAD(P)-binding Rossmann-fold domains"/>
    <property type="match status" value="1"/>
</dbReference>
<evidence type="ECO:0000256" key="3">
    <source>
        <dbReference type="RuleBase" id="RU000363"/>
    </source>
</evidence>